<dbReference type="Gene3D" id="3.90.190.20">
    <property type="entry name" value="Mur ligase, C-terminal domain"/>
    <property type="match status" value="1"/>
</dbReference>
<dbReference type="GO" id="GO:0004326">
    <property type="term" value="F:tetrahydrofolylpolyglutamate synthase activity"/>
    <property type="evidence" value="ECO:0007669"/>
    <property type="project" value="UniProtKB-EC"/>
</dbReference>
<feature type="region of interest" description="Disordered" evidence="13">
    <location>
        <begin position="133"/>
        <end position="154"/>
    </location>
</feature>
<sequence>MISHQTPLSTMHLLIKQFFSNRQHSRSIFKVIDNSVLKQNSLHLKPTCQKNKSSMDDNAGKVNRVTSENKENFNPNSKATTSFGENFSSENTRTLLSKLNSNVCSKQGGKDDVDVLKELKLNKDAHRKTLPDKTEVHHGGYKHGAVTPHASRSNKEIPQSYVDAIKQLNTLQSNIRTIRESKLRKDPVEMQAVQVDQVVQYLGHLNITLDDIKKLNVIHISGTKGKGSTCAYCESILRSHGFSTGFFSSPHLIEVRERIKLNGEPISYDKFTKYFWTVYNALHAKRKHAEDMPAYFKFLTVMSFYVFVKEKPDAVIMEVGIGGRYDNTNIIPNTAVVGITSLGYDHTAVLGNTIEEITMQKAGIMKPNCIAVTSANQRGPCKQILLETSRALNCVLLEAPSILNYRWRGQPLDEDWKSTVQSINISLAIQLAYLWMFRMNKSAELKSVIDKFLAEMRVSSPNETPGGQGHLSSCETPGGQGHLSFSETPGGQGHLTGNQSSLLMGPHFEIDPKTYRGIKACVWPGRVQVIRKNNFKYFLDGAHTTDSIELCAKWFLRKSEAEASSSRSVSSCPLDPTQSKSSNVIQRILVFNVTGERDPTKLLSPLLQSNQFEYILVTPNILTNESSPDTQYGGNRTIDRFGVKLDSRTAAPNGGHEPGRPNVGQGGGGFQSRSGDNSIRSNANPLSSVDCHNVNDQSNSFHKIATVASALSQRSKVVEFSSVLDTYNFKYGLDPSKEYHILVTGSLHLVGAFLNVLSNYDSVSSKV</sequence>
<dbReference type="PANTHER" id="PTHR11136">
    <property type="entry name" value="FOLYLPOLYGLUTAMATE SYNTHASE-RELATED"/>
    <property type="match status" value="1"/>
</dbReference>
<evidence type="ECO:0000256" key="1">
    <source>
        <dbReference type="ARBA" id="ARBA00005150"/>
    </source>
</evidence>
<evidence type="ECO:0000313" key="15">
    <source>
        <dbReference type="RefSeq" id="XP_008480216.1"/>
    </source>
</evidence>
<name>A0A1S3DEF4_DIACI</name>
<evidence type="ECO:0000256" key="12">
    <source>
        <dbReference type="ARBA" id="ARBA00047493"/>
    </source>
</evidence>
<keyword evidence="7" id="KW-0547">Nucleotide-binding</keyword>
<keyword evidence="6" id="KW-0479">Metal-binding</keyword>
<dbReference type="PROSITE" id="PS01011">
    <property type="entry name" value="FOLYLPOLYGLU_SYNT_1"/>
    <property type="match status" value="1"/>
</dbReference>
<dbReference type="SUPFAM" id="SSF53623">
    <property type="entry name" value="MurD-like peptide ligases, catalytic domain"/>
    <property type="match status" value="1"/>
</dbReference>
<dbReference type="PANTHER" id="PTHR11136:SF5">
    <property type="entry name" value="FOLYLPOLYGLUTAMATE SYNTHASE, MITOCHONDRIAL"/>
    <property type="match status" value="1"/>
</dbReference>
<dbReference type="InterPro" id="IPR018109">
    <property type="entry name" value="Folylpolyglutamate_synth_CS"/>
</dbReference>
<reference evidence="15" key="1">
    <citation type="submission" date="2025-08" db="UniProtKB">
        <authorList>
            <consortium name="RefSeq"/>
        </authorList>
    </citation>
    <scope>IDENTIFICATION</scope>
</reference>
<evidence type="ECO:0000256" key="9">
    <source>
        <dbReference type="ARBA" id="ARBA00022842"/>
    </source>
</evidence>
<keyword evidence="4" id="KW-0554">One-carbon metabolism</keyword>
<evidence type="ECO:0000256" key="6">
    <source>
        <dbReference type="ARBA" id="ARBA00022723"/>
    </source>
</evidence>
<comment type="similarity">
    <text evidence="2">Belongs to the folylpolyglutamate synthase family.</text>
</comment>
<keyword evidence="5" id="KW-0436">Ligase</keyword>
<dbReference type="Gene3D" id="3.40.1190.10">
    <property type="entry name" value="Mur-like, catalytic domain"/>
    <property type="match status" value="1"/>
</dbReference>
<dbReference type="PROSITE" id="PS01012">
    <property type="entry name" value="FOLYLPOLYGLU_SYNT_2"/>
    <property type="match status" value="1"/>
</dbReference>
<dbReference type="InterPro" id="IPR036565">
    <property type="entry name" value="Mur-like_cat_sf"/>
</dbReference>
<organism evidence="14 15">
    <name type="scientific">Diaphorina citri</name>
    <name type="common">Asian citrus psyllid</name>
    <dbReference type="NCBI Taxonomy" id="121845"/>
    <lineage>
        <taxon>Eukaryota</taxon>
        <taxon>Metazoa</taxon>
        <taxon>Ecdysozoa</taxon>
        <taxon>Arthropoda</taxon>
        <taxon>Hexapoda</taxon>
        <taxon>Insecta</taxon>
        <taxon>Pterygota</taxon>
        <taxon>Neoptera</taxon>
        <taxon>Paraneoptera</taxon>
        <taxon>Hemiptera</taxon>
        <taxon>Sternorrhyncha</taxon>
        <taxon>Psylloidea</taxon>
        <taxon>Psyllidae</taxon>
        <taxon>Diaphorininae</taxon>
        <taxon>Diaphorina</taxon>
    </lineage>
</organism>
<dbReference type="EC" id="6.3.2.17" evidence="3"/>
<dbReference type="NCBIfam" id="TIGR01499">
    <property type="entry name" value="folC"/>
    <property type="match status" value="1"/>
</dbReference>
<keyword evidence="8" id="KW-0067">ATP-binding</keyword>
<dbReference type="InterPro" id="IPR036615">
    <property type="entry name" value="Mur_ligase_C_dom_sf"/>
</dbReference>
<gene>
    <name evidence="15" type="primary">LOC103516996</name>
</gene>
<feature type="region of interest" description="Disordered" evidence="13">
    <location>
        <begin position="460"/>
        <end position="491"/>
    </location>
</feature>
<feature type="compositionally biased region" description="Polar residues" evidence="13">
    <location>
        <begin position="676"/>
        <end position="686"/>
    </location>
</feature>
<evidence type="ECO:0000256" key="8">
    <source>
        <dbReference type="ARBA" id="ARBA00022840"/>
    </source>
</evidence>
<dbReference type="Proteomes" id="UP000079169">
    <property type="component" value="Unplaced"/>
</dbReference>
<comment type="pathway">
    <text evidence="1">Cofactor biosynthesis; tetrahydrofolylpolyglutamate biosynthesis.</text>
</comment>
<dbReference type="GO" id="GO:0046872">
    <property type="term" value="F:metal ion binding"/>
    <property type="evidence" value="ECO:0007669"/>
    <property type="project" value="UniProtKB-KW"/>
</dbReference>
<evidence type="ECO:0000256" key="2">
    <source>
        <dbReference type="ARBA" id="ARBA00008276"/>
    </source>
</evidence>
<feature type="compositionally biased region" description="Polar residues" evidence="13">
    <location>
        <begin position="460"/>
        <end position="475"/>
    </location>
</feature>
<evidence type="ECO:0000256" key="7">
    <source>
        <dbReference type="ARBA" id="ARBA00022741"/>
    </source>
</evidence>
<accession>A0A1S3DEF4</accession>
<feature type="region of interest" description="Disordered" evidence="13">
    <location>
        <begin position="647"/>
        <end position="686"/>
    </location>
</feature>
<dbReference type="KEGG" id="dci:103516996"/>
<evidence type="ECO:0000256" key="10">
    <source>
        <dbReference type="ARBA" id="ARBA00030592"/>
    </source>
</evidence>
<proteinExistence type="inferred from homology"/>
<protein>
    <recommendedName>
        <fullName evidence="3">tetrahydrofolate synthase</fullName>
        <ecNumber evidence="3">6.3.2.17</ecNumber>
    </recommendedName>
    <alternativeName>
        <fullName evidence="11">Folylpoly-gamma-glutamate synthetase</fullName>
    </alternativeName>
    <alternativeName>
        <fullName evidence="10">Tetrahydrofolylpolyglutamate synthase</fullName>
    </alternativeName>
</protein>
<comment type="catalytic activity">
    <reaction evidence="12">
        <text>(6S)-5,6,7,8-tetrahydrofolyl-(gamma-L-Glu)(n) + L-glutamate + ATP = (6S)-5,6,7,8-tetrahydrofolyl-(gamma-L-Glu)(n+1) + ADP + phosphate + H(+)</text>
        <dbReference type="Rhea" id="RHEA:10580"/>
        <dbReference type="Rhea" id="RHEA-COMP:14738"/>
        <dbReference type="Rhea" id="RHEA-COMP:14740"/>
        <dbReference type="ChEBI" id="CHEBI:15378"/>
        <dbReference type="ChEBI" id="CHEBI:29985"/>
        <dbReference type="ChEBI" id="CHEBI:30616"/>
        <dbReference type="ChEBI" id="CHEBI:43474"/>
        <dbReference type="ChEBI" id="CHEBI:141005"/>
        <dbReference type="ChEBI" id="CHEBI:456216"/>
        <dbReference type="EC" id="6.3.2.17"/>
    </reaction>
</comment>
<dbReference type="UniPathway" id="UPA00850"/>
<keyword evidence="14" id="KW-1185">Reference proteome</keyword>
<dbReference type="RefSeq" id="XP_008480216.1">
    <property type="nucleotide sequence ID" value="XM_008481994.3"/>
</dbReference>
<keyword evidence="9" id="KW-0460">Magnesium</keyword>
<dbReference type="GO" id="GO:0006730">
    <property type="term" value="P:one-carbon metabolic process"/>
    <property type="evidence" value="ECO:0007669"/>
    <property type="project" value="UniProtKB-KW"/>
</dbReference>
<dbReference type="InterPro" id="IPR001645">
    <property type="entry name" value="Folylpolyglutamate_synth"/>
</dbReference>
<evidence type="ECO:0000256" key="11">
    <source>
        <dbReference type="ARBA" id="ARBA00030876"/>
    </source>
</evidence>
<evidence type="ECO:0000256" key="13">
    <source>
        <dbReference type="SAM" id="MobiDB-lite"/>
    </source>
</evidence>
<dbReference type="GeneID" id="103516996"/>
<dbReference type="STRING" id="121845.A0A1S3DEF4"/>
<dbReference type="GO" id="GO:0005524">
    <property type="term" value="F:ATP binding"/>
    <property type="evidence" value="ECO:0007669"/>
    <property type="project" value="UniProtKB-KW"/>
</dbReference>
<evidence type="ECO:0000256" key="5">
    <source>
        <dbReference type="ARBA" id="ARBA00022598"/>
    </source>
</evidence>
<dbReference type="SUPFAM" id="SSF53244">
    <property type="entry name" value="MurD-like peptide ligases, peptide-binding domain"/>
    <property type="match status" value="1"/>
</dbReference>
<evidence type="ECO:0000313" key="14">
    <source>
        <dbReference type="Proteomes" id="UP000079169"/>
    </source>
</evidence>
<dbReference type="AlphaFoldDB" id="A0A1S3DEF4"/>
<dbReference type="GO" id="GO:0005739">
    <property type="term" value="C:mitochondrion"/>
    <property type="evidence" value="ECO:0007669"/>
    <property type="project" value="TreeGrafter"/>
</dbReference>
<evidence type="ECO:0000256" key="3">
    <source>
        <dbReference type="ARBA" id="ARBA00013025"/>
    </source>
</evidence>
<evidence type="ECO:0000256" key="4">
    <source>
        <dbReference type="ARBA" id="ARBA00022563"/>
    </source>
</evidence>
<dbReference type="GO" id="GO:0005829">
    <property type="term" value="C:cytosol"/>
    <property type="evidence" value="ECO:0007669"/>
    <property type="project" value="TreeGrafter"/>
</dbReference>
<dbReference type="PaxDb" id="121845-A0A1S3DEF4"/>